<evidence type="ECO:0000313" key="11">
    <source>
        <dbReference type="Proteomes" id="UP001153714"/>
    </source>
</evidence>
<evidence type="ECO:0000256" key="3">
    <source>
        <dbReference type="ARBA" id="ARBA00022692"/>
    </source>
</evidence>
<keyword evidence="5 9" id="KW-1133">Transmembrane helix</keyword>
<dbReference type="GO" id="GO:0004984">
    <property type="term" value="F:olfactory receptor activity"/>
    <property type="evidence" value="ECO:0007669"/>
    <property type="project" value="InterPro"/>
</dbReference>
<comment type="subcellular location">
    <subcellularLocation>
        <location evidence="1">Membrane</location>
        <topology evidence="1">Multi-pass membrane protein</topology>
    </subcellularLocation>
</comment>
<keyword evidence="8" id="KW-0807">Transducer</keyword>
<evidence type="ECO:0000256" key="6">
    <source>
        <dbReference type="ARBA" id="ARBA00023136"/>
    </source>
</evidence>
<feature type="transmembrane region" description="Helical" evidence="9">
    <location>
        <begin position="74"/>
        <end position="94"/>
    </location>
</feature>
<keyword evidence="6 9" id="KW-0472">Membrane</keyword>
<proteinExistence type="predicted"/>
<dbReference type="AlphaFoldDB" id="A0A9N9RDP8"/>
<feature type="transmembrane region" description="Helical" evidence="9">
    <location>
        <begin position="146"/>
        <end position="167"/>
    </location>
</feature>
<reference evidence="10" key="1">
    <citation type="submission" date="2021-12" db="EMBL/GenBank/DDBJ databases">
        <authorList>
            <person name="King R."/>
        </authorList>
    </citation>
    <scope>NUCLEOTIDE SEQUENCE</scope>
</reference>
<dbReference type="Pfam" id="PF02949">
    <property type="entry name" value="7tm_6"/>
    <property type="match status" value="1"/>
</dbReference>
<evidence type="ECO:0000256" key="8">
    <source>
        <dbReference type="ARBA" id="ARBA00023224"/>
    </source>
</evidence>
<keyword evidence="2" id="KW-0716">Sensory transduction</keyword>
<evidence type="ECO:0000256" key="5">
    <source>
        <dbReference type="ARBA" id="ARBA00022989"/>
    </source>
</evidence>
<evidence type="ECO:0000256" key="4">
    <source>
        <dbReference type="ARBA" id="ARBA00022725"/>
    </source>
</evidence>
<name>A0A9N9RDP8_9NEOP</name>
<dbReference type="InterPro" id="IPR004117">
    <property type="entry name" value="7tm6_olfct_rcpt"/>
</dbReference>
<dbReference type="OrthoDB" id="7249131at2759"/>
<keyword evidence="7" id="KW-0675">Receptor</keyword>
<dbReference type="EMBL" id="OU893337">
    <property type="protein sequence ID" value="CAG9794564.1"/>
    <property type="molecule type" value="Genomic_DNA"/>
</dbReference>
<accession>A0A9N9RDP8</accession>
<keyword evidence="3 9" id="KW-0812">Transmembrane</keyword>
<organism evidence="10 11">
    <name type="scientific">Diatraea saccharalis</name>
    <name type="common">sugarcane borer</name>
    <dbReference type="NCBI Taxonomy" id="40085"/>
    <lineage>
        <taxon>Eukaryota</taxon>
        <taxon>Metazoa</taxon>
        <taxon>Ecdysozoa</taxon>
        <taxon>Arthropoda</taxon>
        <taxon>Hexapoda</taxon>
        <taxon>Insecta</taxon>
        <taxon>Pterygota</taxon>
        <taxon>Neoptera</taxon>
        <taxon>Endopterygota</taxon>
        <taxon>Lepidoptera</taxon>
        <taxon>Glossata</taxon>
        <taxon>Ditrysia</taxon>
        <taxon>Pyraloidea</taxon>
        <taxon>Crambidae</taxon>
        <taxon>Crambinae</taxon>
        <taxon>Diatraea</taxon>
    </lineage>
</organism>
<sequence>MELQQVALQSIKNNVFYVEKLWPYVVSTGTLTFPIIGATFTLLSYLTQEEPKKYMVHDLNLPFRPADERFESPYFECMFVYMVWAALICIFNYISYDGFFGMACLHACLKMRLYCKKLELTFRSDDDNKYSHLVKVIEEQQKMFRYVTHFFLLIFNFSIDFILLLNWRGVKTRINMQKSRSRGKWNFISN</sequence>
<dbReference type="Proteomes" id="UP001153714">
    <property type="component" value="Chromosome 6"/>
</dbReference>
<feature type="transmembrane region" description="Helical" evidence="9">
    <location>
        <begin position="21"/>
        <end position="46"/>
    </location>
</feature>
<protein>
    <recommendedName>
        <fullName evidence="12">Odorant receptor</fullName>
    </recommendedName>
</protein>
<evidence type="ECO:0000256" key="9">
    <source>
        <dbReference type="SAM" id="Phobius"/>
    </source>
</evidence>
<keyword evidence="11" id="KW-1185">Reference proteome</keyword>
<dbReference type="GO" id="GO:0005549">
    <property type="term" value="F:odorant binding"/>
    <property type="evidence" value="ECO:0007669"/>
    <property type="project" value="InterPro"/>
</dbReference>
<evidence type="ECO:0008006" key="12">
    <source>
        <dbReference type="Google" id="ProtNLM"/>
    </source>
</evidence>
<evidence type="ECO:0000256" key="1">
    <source>
        <dbReference type="ARBA" id="ARBA00004141"/>
    </source>
</evidence>
<keyword evidence="4" id="KW-0552">Olfaction</keyword>
<reference evidence="10" key="2">
    <citation type="submission" date="2022-10" db="EMBL/GenBank/DDBJ databases">
        <authorList>
            <consortium name="ENA_rothamsted_submissions"/>
            <consortium name="culmorum"/>
            <person name="King R."/>
        </authorList>
    </citation>
    <scope>NUCLEOTIDE SEQUENCE</scope>
</reference>
<evidence type="ECO:0000256" key="2">
    <source>
        <dbReference type="ARBA" id="ARBA00022606"/>
    </source>
</evidence>
<evidence type="ECO:0000313" key="10">
    <source>
        <dbReference type="EMBL" id="CAG9794564.1"/>
    </source>
</evidence>
<gene>
    <name evidence="10" type="ORF">DIATSA_LOCUS11929</name>
</gene>
<dbReference type="GO" id="GO:0007165">
    <property type="term" value="P:signal transduction"/>
    <property type="evidence" value="ECO:0007669"/>
    <property type="project" value="UniProtKB-KW"/>
</dbReference>
<dbReference type="GO" id="GO:0016020">
    <property type="term" value="C:membrane"/>
    <property type="evidence" value="ECO:0007669"/>
    <property type="project" value="UniProtKB-SubCell"/>
</dbReference>
<evidence type="ECO:0000256" key="7">
    <source>
        <dbReference type="ARBA" id="ARBA00023170"/>
    </source>
</evidence>